<gene>
    <name evidence="5" type="ORF">A2717_01820</name>
</gene>
<reference evidence="5 6" key="1">
    <citation type="journal article" date="2016" name="Nat. Commun.">
        <title>Thousands of microbial genomes shed light on interconnected biogeochemical processes in an aquifer system.</title>
        <authorList>
            <person name="Anantharaman K."/>
            <person name="Brown C.T."/>
            <person name="Hug L.A."/>
            <person name="Sharon I."/>
            <person name="Castelle C.J."/>
            <person name="Probst A.J."/>
            <person name="Thomas B.C."/>
            <person name="Singh A."/>
            <person name="Wilkins M.J."/>
            <person name="Karaoz U."/>
            <person name="Brodie E.L."/>
            <person name="Williams K.H."/>
            <person name="Hubbard S.S."/>
            <person name="Banfield J.F."/>
        </authorList>
    </citation>
    <scope>NUCLEOTIDE SEQUENCE [LARGE SCALE GENOMIC DNA]</scope>
</reference>
<evidence type="ECO:0000313" key="5">
    <source>
        <dbReference type="EMBL" id="OGE74266.1"/>
    </source>
</evidence>
<dbReference type="SUPFAM" id="SSF52009">
    <property type="entry name" value="Phosphohistidine domain"/>
    <property type="match status" value="1"/>
</dbReference>
<comment type="caution">
    <text evidence="5">The sequence shown here is derived from an EMBL/GenBank/DDBJ whole genome shotgun (WGS) entry which is preliminary data.</text>
</comment>
<dbReference type="Gene3D" id="3.50.30.10">
    <property type="entry name" value="Phosphohistidine domain"/>
    <property type="match status" value="1"/>
</dbReference>
<dbReference type="InterPro" id="IPR036637">
    <property type="entry name" value="Phosphohistidine_dom_sf"/>
</dbReference>
<evidence type="ECO:0000256" key="3">
    <source>
        <dbReference type="ARBA" id="ARBA00022840"/>
    </source>
</evidence>
<keyword evidence="3" id="KW-0067">ATP-binding</keyword>
<name>A0A1F5N9C5_9BACT</name>
<keyword evidence="2" id="KW-0547">Nucleotide-binding</keyword>
<proteinExistence type="inferred from homology"/>
<evidence type="ECO:0000256" key="1">
    <source>
        <dbReference type="ARBA" id="ARBA00007837"/>
    </source>
</evidence>
<feature type="domain" description="PEP-utilising enzyme mobile" evidence="4">
    <location>
        <begin position="418"/>
        <end position="488"/>
    </location>
</feature>
<dbReference type="PROSITE" id="PS00370">
    <property type="entry name" value="PEP_ENZYMES_PHOS_SITE"/>
    <property type="match status" value="1"/>
</dbReference>
<sequence length="494" mass="57255">MKPAQLVKKYGLNKLNWFRKGYHGVLHFHYPVHRAAFEFRKFFGTSHNVIMDFFDSKEHGEWSWCYEDSVRIRDLFIRKLKANPKYLDKLVDIWEEKVIILDRVIARVIRIDLKKLSNQELFEFYKKFDDAYGEEFSYGIAIQDPFTMTTEEFLVPHFDKVISSLGYKNRFIELYTILIQPVNLSFVKAEALDLAKIKLKKTDPKLKQSLLKEHSKKYFWIHSNYAYIPWLDATYFGQQLNKLTLQKAKVAIENTQYQLRKSGTKKKDLIKKLKLDSWSKTLIRVVEAFAYMQDERKKYSMMSNNIIGLFMKEYSSRLKISFEEMKYTYIDELPQLISLDKVKLKVLIKKRKQASAVVATRGSGIFVYEGPDAKKLKKLIYPKTSNSLEKISGMVASTGIAKGTVKVILTFQDMKKMKKGNIIIASMTRPEMISAMNKASAIVTDEGGITSHAAIISRELKIPCIIGTKVATRVFKDGDMVEVDANNGIVRKLR</sequence>
<dbReference type="PANTHER" id="PTHR43030">
    <property type="entry name" value="PHOSPHOENOLPYRUVATE SYNTHASE"/>
    <property type="match status" value="1"/>
</dbReference>
<dbReference type="Pfam" id="PF00391">
    <property type="entry name" value="PEP-utilizers"/>
    <property type="match status" value="1"/>
</dbReference>
<dbReference type="AlphaFoldDB" id="A0A1F5N9C5"/>
<evidence type="ECO:0000313" key="6">
    <source>
        <dbReference type="Proteomes" id="UP000177610"/>
    </source>
</evidence>
<organism evidence="5 6">
    <name type="scientific">Candidatus Doudnabacteria bacterium RIFCSPHIGHO2_01_FULL_41_86</name>
    <dbReference type="NCBI Taxonomy" id="1817821"/>
    <lineage>
        <taxon>Bacteria</taxon>
        <taxon>Candidatus Doudnaibacteriota</taxon>
    </lineage>
</organism>
<dbReference type="InterPro" id="IPR008279">
    <property type="entry name" value="PEP-util_enz_mobile_dom"/>
</dbReference>
<dbReference type="GO" id="GO:0005524">
    <property type="term" value="F:ATP binding"/>
    <property type="evidence" value="ECO:0007669"/>
    <property type="project" value="UniProtKB-KW"/>
</dbReference>
<accession>A0A1F5N9C5</accession>
<dbReference type="InterPro" id="IPR018274">
    <property type="entry name" value="PEP_util_AS"/>
</dbReference>
<dbReference type="InterPro" id="IPR006319">
    <property type="entry name" value="PEP_synth"/>
</dbReference>
<dbReference type="PANTHER" id="PTHR43030:SF1">
    <property type="entry name" value="PHOSPHOENOLPYRUVATE SYNTHASE"/>
    <property type="match status" value="1"/>
</dbReference>
<protein>
    <recommendedName>
        <fullName evidence="4">PEP-utilising enzyme mobile domain-containing protein</fullName>
    </recommendedName>
</protein>
<dbReference type="EMBL" id="MFEH01000001">
    <property type="protein sequence ID" value="OGE74266.1"/>
    <property type="molecule type" value="Genomic_DNA"/>
</dbReference>
<evidence type="ECO:0000259" key="4">
    <source>
        <dbReference type="Pfam" id="PF00391"/>
    </source>
</evidence>
<evidence type="ECO:0000256" key="2">
    <source>
        <dbReference type="ARBA" id="ARBA00022741"/>
    </source>
</evidence>
<dbReference type="STRING" id="1817821.A2717_01820"/>
<comment type="similarity">
    <text evidence="1">Belongs to the PEP-utilizing enzyme family.</text>
</comment>
<dbReference type="Proteomes" id="UP000177610">
    <property type="component" value="Unassembled WGS sequence"/>
</dbReference>
<dbReference type="GO" id="GO:0008986">
    <property type="term" value="F:pyruvate, water dikinase activity"/>
    <property type="evidence" value="ECO:0007669"/>
    <property type="project" value="InterPro"/>
</dbReference>